<keyword evidence="9 18" id="KW-0999">Mitochondrion inner membrane</keyword>
<feature type="transmembrane region" description="Helical" evidence="18">
    <location>
        <begin position="312"/>
        <end position="335"/>
    </location>
</feature>
<sequence>MYWKEVNKMLFMTCLILSIYLSLNMSSFFGLWMSMELNLMCFLPILISSKSMLEGEIMSKYFLIQFLGSFMFLYMIILIDHLKDYESYLNLILILSICLKMGASPFHFWIPSIFKGLSWTKIFILSVFQKMIPLIVLVEMKLDIMILLMISFLSIFMGSLGGLNQFCIRKLMGFSSISHLGWMLLLMKFSTYMLLIYFLFYSILNLEICYFFMKENFSYLSDLLQFKSNKLFSTLFCFNFLSLGGLPPFFGFFPKAFSLAYLIQNNLNMFAFLILILSMISLYFYLRLTLKNISLTKKTGKLFKNFSFTKDFTVLFLLKVTSYFISFLIFLVALIN</sequence>
<organism evidence="20">
    <name type="scientific">Franklinothrips vespiformis</name>
    <name type="common">Thrips</name>
    <name type="synonym">Aeolothrips vespiformis</name>
    <dbReference type="NCBI Taxonomy" id="297892"/>
    <lineage>
        <taxon>Eukaryota</taxon>
        <taxon>Metazoa</taxon>
        <taxon>Ecdysozoa</taxon>
        <taxon>Arthropoda</taxon>
        <taxon>Hexapoda</taxon>
        <taxon>Insecta</taxon>
        <taxon>Pterygota</taxon>
        <taxon>Neoptera</taxon>
        <taxon>Paraneoptera</taxon>
        <taxon>Thysanoptera</taxon>
        <taxon>Terebrantia</taxon>
        <taxon>Aeolothripoidea</taxon>
        <taxon>Aeolothripidae</taxon>
        <taxon>Franklinothrips</taxon>
    </lineage>
</organism>
<name>A0A8A5L9I7_FRAVS</name>
<evidence type="ECO:0000256" key="1">
    <source>
        <dbReference type="ARBA" id="ARBA00003257"/>
    </source>
</evidence>
<feature type="transmembrane region" description="Helical" evidence="18">
    <location>
        <begin position="265"/>
        <end position="286"/>
    </location>
</feature>
<reference evidence="20" key="1">
    <citation type="journal article" name="Sci. Rep.">
        <title>Rearrangement and evolution of mitochondrial genomes in Thysanoptera (Insecta).</title>
        <authorList>
            <person name="Tyagi K."/>
            <person name="Chakraborty R."/>
            <person name="Cameron S.L."/>
            <person name="Sweet A.D."/>
            <person name="Chandra K."/>
            <person name="Kumar V."/>
        </authorList>
    </citation>
    <scope>NUCLEOTIDE SEQUENCE</scope>
</reference>
<keyword evidence="10 18" id="KW-1278">Translocase</keyword>
<evidence type="ECO:0000256" key="10">
    <source>
        <dbReference type="ARBA" id="ARBA00022967"/>
    </source>
</evidence>
<keyword evidence="8 18" id="KW-0812">Transmembrane</keyword>
<dbReference type="PANTHER" id="PTHR46552">
    <property type="entry name" value="NADH-UBIQUINONE OXIDOREDUCTASE CHAIN 2"/>
    <property type="match status" value="1"/>
</dbReference>
<evidence type="ECO:0000256" key="16">
    <source>
        <dbReference type="ARBA" id="ARBA00023136"/>
    </source>
</evidence>
<comment type="subcellular location">
    <subcellularLocation>
        <location evidence="2 18">Mitochondrion inner membrane</location>
        <topology evidence="2 18">Multi-pass membrane protein</topology>
    </subcellularLocation>
</comment>
<comment type="similarity">
    <text evidence="3 18">Belongs to the complex I subunit 2 family.</text>
</comment>
<dbReference type="EMBL" id="MN072395">
    <property type="protein sequence ID" value="QTF76081.1"/>
    <property type="molecule type" value="Genomic_DNA"/>
</dbReference>
<dbReference type="GO" id="GO:0005743">
    <property type="term" value="C:mitochondrial inner membrane"/>
    <property type="evidence" value="ECO:0007669"/>
    <property type="project" value="UniProtKB-SubCell"/>
</dbReference>
<evidence type="ECO:0000256" key="8">
    <source>
        <dbReference type="ARBA" id="ARBA00022692"/>
    </source>
</evidence>
<keyword evidence="13 18" id="KW-0520">NAD</keyword>
<accession>A0A8A5L9I7</accession>
<keyword evidence="12 18" id="KW-1133">Transmembrane helix</keyword>
<comment type="function">
    <text evidence="18">Core subunit of the mitochondrial membrane respiratory chain NADH dehydrogenase (Complex I) which catalyzes electron transfer from NADH through the respiratory chain, using ubiquinone as an electron acceptor. Essential for the catalytic activity and assembly of complex I.</text>
</comment>
<comment type="function">
    <text evidence="1">Core subunit of the mitochondrial membrane respiratory chain NADH dehydrogenase (Complex I) that is believed to belong to the minimal assembly required for catalysis. Complex I functions in the transfer of electrons from NADH to the respiratory chain. The immediate electron acceptor for the enzyme is believed to be ubiquinone.</text>
</comment>
<evidence type="ECO:0000256" key="4">
    <source>
        <dbReference type="ARBA" id="ARBA00012944"/>
    </source>
</evidence>
<feature type="domain" description="NADH:quinone oxidoreductase/Mrp antiporter transmembrane" evidence="19">
    <location>
        <begin position="28"/>
        <end position="281"/>
    </location>
</feature>
<evidence type="ECO:0000256" key="15">
    <source>
        <dbReference type="ARBA" id="ARBA00023128"/>
    </source>
</evidence>
<evidence type="ECO:0000256" key="11">
    <source>
        <dbReference type="ARBA" id="ARBA00022982"/>
    </source>
</evidence>
<comment type="catalytic activity">
    <reaction evidence="17 18">
        <text>a ubiquinone + NADH + 5 H(+)(in) = a ubiquinol + NAD(+) + 4 H(+)(out)</text>
        <dbReference type="Rhea" id="RHEA:29091"/>
        <dbReference type="Rhea" id="RHEA-COMP:9565"/>
        <dbReference type="Rhea" id="RHEA-COMP:9566"/>
        <dbReference type="ChEBI" id="CHEBI:15378"/>
        <dbReference type="ChEBI" id="CHEBI:16389"/>
        <dbReference type="ChEBI" id="CHEBI:17976"/>
        <dbReference type="ChEBI" id="CHEBI:57540"/>
        <dbReference type="ChEBI" id="CHEBI:57945"/>
        <dbReference type="EC" id="7.1.1.2"/>
    </reaction>
</comment>
<keyword evidence="11 18" id="KW-0249">Electron transport</keyword>
<evidence type="ECO:0000256" key="9">
    <source>
        <dbReference type="ARBA" id="ARBA00022792"/>
    </source>
</evidence>
<geneLocation type="mitochondrion" evidence="20"/>
<evidence type="ECO:0000256" key="7">
    <source>
        <dbReference type="ARBA" id="ARBA00022660"/>
    </source>
</evidence>
<dbReference type="AlphaFoldDB" id="A0A8A5L9I7"/>
<keyword evidence="7 18" id="KW-0679">Respiratory chain</keyword>
<feature type="transmembrane region" description="Helical" evidence="18">
    <location>
        <begin position="61"/>
        <end position="79"/>
    </location>
</feature>
<keyword evidence="15 18" id="KW-0496">Mitochondrion</keyword>
<proteinExistence type="inferred from homology"/>
<evidence type="ECO:0000256" key="2">
    <source>
        <dbReference type="ARBA" id="ARBA00004448"/>
    </source>
</evidence>
<feature type="transmembrane region" description="Helical" evidence="18">
    <location>
        <begin position="233"/>
        <end position="253"/>
    </location>
</feature>
<dbReference type="GO" id="GO:0006120">
    <property type="term" value="P:mitochondrial electron transport, NADH to ubiquinone"/>
    <property type="evidence" value="ECO:0007669"/>
    <property type="project" value="InterPro"/>
</dbReference>
<feature type="transmembrane region" description="Helical" evidence="18">
    <location>
        <begin position="122"/>
        <end position="138"/>
    </location>
</feature>
<keyword evidence="14 18" id="KW-0830">Ubiquinone</keyword>
<dbReference type="GO" id="GO:0008137">
    <property type="term" value="F:NADH dehydrogenase (ubiquinone) activity"/>
    <property type="evidence" value="ECO:0007669"/>
    <property type="project" value="UniProtKB-EC"/>
</dbReference>
<dbReference type="PANTHER" id="PTHR46552:SF1">
    <property type="entry name" value="NADH-UBIQUINONE OXIDOREDUCTASE CHAIN 2"/>
    <property type="match status" value="1"/>
</dbReference>
<dbReference type="InterPro" id="IPR050175">
    <property type="entry name" value="Complex_I_Subunit_2"/>
</dbReference>
<evidence type="ECO:0000256" key="13">
    <source>
        <dbReference type="ARBA" id="ARBA00023027"/>
    </source>
</evidence>
<dbReference type="PRINTS" id="PR01436">
    <property type="entry name" value="NADHDHGNASE2"/>
</dbReference>
<evidence type="ECO:0000256" key="14">
    <source>
        <dbReference type="ARBA" id="ARBA00023075"/>
    </source>
</evidence>
<gene>
    <name evidence="20" type="primary">nad2</name>
</gene>
<evidence type="ECO:0000256" key="6">
    <source>
        <dbReference type="ARBA" id="ARBA00022448"/>
    </source>
</evidence>
<feature type="transmembrane region" description="Helical" evidence="18">
    <location>
        <begin position="144"/>
        <end position="168"/>
    </location>
</feature>
<dbReference type="InterPro" id="IPR001750">
    <property type="entry name" value="ND/Mrp_TM"/>
</dbReference>
<keyword evidence="6" id="KW-0813">Transport</keyword>
<dbReference type="Pfam" id="PF00361">
    <property type="entry name" value="Proton_antipo_M"/>
    <property type="match status" value="1"/>
</dbReference>
<evidence type="ECO:0000256" key="12">
    <source>
        <dbReference type="ARBA" id="ARBA00022989"/>
    </source>
</evidence>
<feature type="transmembrane region" description="Helical" evidence="18">
    <location>
        <begin position="7"/>
        <end position="23"/>
    </location>
</feature>
<dbReference type="EC" id="7.1.1.2" evidence="4 18"/>
<evidence type="ECO:0000256" key="17">
    <source>
        <dbReference type="ARBA" id="ARBA00049551"/>
    </source>
</evidence>
<feature type="transmembrane region" description="Helical" evidence="18">
    <location>
        <begin position="189"/>
        <end position="213"/>
    </location>
</feature>
<evidence type="ECO:0000256" key="18">
    <source>
        <dbReference type="RuleBase" id="RU003403"/>
    </source>
</evidence>
<keyword evidence="16 18" id="KW-0472">Membrane</keyword>
<evidence type="ECO:0000256" key="5">
    <source>
        <dbReference type="ARBA" id="ARBA00021008"/>
    </source>
</evidence>
<feature type="transmembrane region" description="Helical" evidence="18">
    <location>
        <begin position="91"/>
        <end position="110"/>
    </location>
</feature>
<evidence type="ECO:0000256" key="3">
    <source>
        <dbReference type="ARBA" id="ARBA00007012"/>
    </source>
</evidence>
<protein>
    <recommendedName>
        <fullName evidence="5 18">NADH-ubiquinone oxidoreductase chain 2</fullName>
        <ecNumber evidence="4 18">7.1.1.2</ecNumber>
    </recommendedName>
</protein>
<evidence type="ECO:0000259" key="19">
    <source>
        <dbReference type="Pfam" id="PF00361"/>
    </source>
</evidence>
<dbReference type="InterPro" id="IPR003917">
    <property type="entry name" value="NADH_UbQ_OxRdtase_chain2"/>
</dbReference>
<evidence type="ECO:0000313" key="20">
    <source>
        <dbReference type="EMBL" id="QTF76081.1"/>
    </source>
</evidence>